<keyword evidence="3" id="KW-1185">Reference proteome</keyword>
<evidence type="ECO:0008006" key="4">
    <source>
        <dbReference type="Google" id="ProtNLM"/>
    </source>
</evidence>
<evidence type="ECO:0000313" key="3">
    <source>
        <dbReference type="Proteomes" id="UP001596472"/>
    </source>
</evidence>
<organism evidence="2 3">
    <name type="scientific">Haloferula chungangensis</name>
    <dbReference type="NCBI Taxonomy" id="1048331"/>
    <lineage>
        <taxon>Bacteria</taxon>
        <taxon>Pseudomonadati</taxon>
        <taxon>Verrucomicrobiota</taxon>
        <taxon>Verrucomicrobiia</taxon>
        <taxon>Verrucomicrobiales</taxon>
        <taxon>Verrucomicrobiaceae</taxon>
        <taxon>Haloferula</taxon>
    </lineage>
</organism>
<accession>A0ABW2L4R2</accession>
<feature type="compositionally biased region" description="Low complexity" evidence="1">
    <location>
        <begin position="27"/>
        <end position="41"/>
    </location>
</feature>
<dbReference type="Proteomes" id="UP001596472">
    <property type="component" value="Unassembled WGS sequence"/>
</dbReference>
<evidence type="ECO:0000256" key="1">
    <source>
        <dbReference type="SAM" id="MobiDB-lite"/>
    </source>
</evidence>
<evidence type="ECO:0000313" key="2">
    <source>
        <dbReference type="EMBL" id="MFC7336683.1"/>
    </source>
</evidence>
<proteinExistence type="predicted"/>
<protein>
    <recommendedName>
        <fullName evidence="4">HEAT repeat domain-containing protein</fullName>
    </recommendedName>
</protein>
<sequence length="416" mass="45959">MKKLPSWTLTATSVPLALIAGIMLGRSSSGESDATASSSDAPNRNIPTRSGLSGDDSGSASKRDGSSRSSSSDDSTRQQLTAILESSSRLERTQRLLAFLDRLSTDQFASVYEELSDSPMANIRGSERSLILQAWAERDPMSAIAHLEENGADDWERETTLSTWAAIDPAGAFAWAASSEDDGGTNNWMVGTMRGIAATSPELARDFLTQMPDDRTRSRSLETMQGYVMQYGSEYAENWIAGISDSDLKNRASRYLANDLARLDPERAAQWSATITDPNTLREVSEDISESWARQDVESAKSWVMTLPDGARGEAVEGVASQYARQDPTAAAEWLNSLGNSPAYDDAREEVVRASYRQDPATSLNYISNIASERERNRNYERYLGDWMRRDADSARDWALNNQTVLPQNVVDRYLR</sequence>
<feature type="region of interest" description="Disordered" evidence="1">
    <location>
        <begin position="27"/>
        <end position="78"/>
    </location>
</feature>
<gene>
    <name evidence="2" type="ORF">ACFQY0_05810</name>
</gene>
<comment type="caution">
    <text evidence="2">The sequence shown here is derived from an EMBL/GenBank/DDBJ whole genome shotgun (WGS) entry which is preliminary data.</text>
</comment>
<dbReference type="EMBL" id="JBHTBS010000002">
    <property type="protein sequence ID" value="MFC7336683.1"/>
    <property type="molecule type" value="Genomic_DNA"/>
</dbReference>
<feature type="compositionally biased region" description="Low complexity" evidence="1">
    <location>
        <begin position="50"/>
        <end position="60"/>
    </location>
</feature>
<dbReference type="RefSeq" id="WP_379710215.1">
    <property type="nucleotide sequence ID" value="NZ_JBHTBS010000002.1"/>
</dbReference>
<reference evidence="3" key="1">
    <citation type="journal article" date="2019" name="Int. J. Syst. Evol. Microbiol.">
        <title>The Global Catalogue of Microorganisms (GCM) 10K type strain sequencing project: providing services to taxonomists for standard genome sequencing and annotation.</title>
        <authorList>
            <consortium name="The Broad Institute Genomics Platform"/>
            <consortium name="The Broad Institute Genome Sequencing Center for Infectious Disease"/>
            <person name="Wu L."/>
            <person name="Ma J."/>
        </authorList>
    </citation>
    <scope>NUCLEOTIDE SEQUENCE [LARGE SCALE GENOMIC DNA]</scope>
    <source>
        <strain evidence="3">CGMCC 4.1467</strain>
    </source>
</reference>
<name>A0ABW2L4R2_9BACT</name>